<sequence length="247" mass="26787">MKLTRSFTAAAGPRGLMLIMVYWLSCLGTRPAQAQQVLLQTNVATDTIAPRTGPNRPWFGHVYLGYAPAVGASALGVKYGFGSAETLVGGRLKRRLTGGLALCADLRYGYLRYQLNPDANHPAPFRTDPEADQHLAYHQAQGELSLRLNPERRRGNVLGRYLDVLAYGGYALGTTYAAEQPAPGGGQQEVVVHQPPYLARWLGGVGVRVGSNSLALVGRYRLNDALRSPAFPAEPPRFTVGVELSWL</sequence>
<name>A0A7Y0FL64_9BACT</name>
<dbReference type="EMBL" id="JABBGH010000001">
    <property type="protein sequence ID" value="NML64200.1"/>
    <property type="molecule type" value="Genomic_DNA"/>
</dbReference>
<gene>
    <name evidence="1" type="ORF">HHL22_03180</name>
</gene>
<protein>
    <recommendedName>
        <fullName evidence="3">Outer membrane protein beta-barrel domain-containing protein</fullName>
    </recommendedName>
</protein>
<dbReference type="RefSeq" id="WP_169529514.1">
    <property type="nucleotide sequence ID" value="NZ_JABBGH010000001.1"/>
</dbReference>
<organism evidence="1 2">
    <name type="scientific">Hymenobacter polaris</name>
    <dbReference type="NCBI Taxonomy" id="2682546"/>
    <lineage>
        <taxon>Bacteria</taxon>
        <taxon>Pseudomonadati</taxon>
        <taxon>Bacteroidota</taxon>
        <taxon>Cytophagia</taxon>
        <taxon>Cytophagales</taxon>
        <taxon>Hymenobacteraceae</taxon>
        <taxon>Hymenobacter</taxon>
    </lineage>
</organism>
<accession>A0A7Y0FL64</accession>
<evidence type="ECO:0000313" key="2">
    <source>
        <dbReference type="Proteomes" id="UP000559626"/>
    </source>
</evidence>
<evidence type="ECO:0008006" key="3">
    <source>
        <dbReference type="Google" id="ProtNLM"/>
    </source>
</evidence>
<proteinExistence type="predicted"/>
<comment type="caution">
    <text evidence="1">The sequence shown here is derived from an EMBL/GenBank/DDBJ whole genome shotgun (WGS) entry which is preliminary data.</text>
</comment>
<keyword evidence="2" id="KW-1185">Reference proteome</keyword>
<reference evidence="1 2" key="1">
    <citation type="submission" date="2020-04" db="EMBL/GenBank/DDBJ databases">
        <title>Hymenobacter polaris sp. nov., isolated from Arctic soil.</title>
        <authorList>
            <person name="Dahal R.H."/>
        </authorList>
    </citation>
    <scope>NUCLEOTIDE SEQUENCE [LARGE SCALE GENOMIC DNA]</scope>
    <source>
        <strain evidence="1 2">RP-2-7</strain>
    </source>
</reference>
<dbReference type="Proteomes" id="UP000559626">
    <property type="component" value="Unassembled WGS sequence"/>
</dbReference>
<dbReference type="AlphaFoldDB" id="A0A7Y0FL64"/>
<evidence type="ECO:0000313" key="1">
    <source>
        <dbReference type="EMBL" id="NML64200.1"/>
    </source>
</evidence>